<accession>A6YG70</accession>
<keyword evidence="10" id="KW-0602">Photosynthesis</keyword>
<evidence type="ECO:0000256" key="6">
    <source>
        <dbReference type="ARBA" id="ARBA00023078"/>
    </source>
</evidence>
<feature type="transmembrane region" description="Helical" evidence="10">
    <location>
        <begin position="6"/>
        <end position="26"/>
    </location>
</feature>
<dbReference type="AlphaFoldDB" id="A6YG70"/>
<protein>
    <recommendedName>
        <fullName evidence="10">Cytochrome b6-f complex subunit 6</fullName>
    </recommendedName>
    <alternativeName>
        <fullName evidence="10">Cytochrome b6-f complex subunit PetL</fullName>
    </alternativeName>
    <alternativeName>
        <fullName evidence="10">Cytochrome b6-f complex subunit VI</fullName>
    </alternativeName>
</protein>
<keyword evidence="11" id="KW-0150">Chloroplast</keyword>
<evidence type="ECO:0000256" key="1">
    <source>
        <dbReference type="ARBA" id="ARBA00004167"/>
    </source>
</evidence>
<keyword evidence="11" id="KW-0934">Plastid</keyword>
<dbReference type="GO" id="GO:0009055">
    <property type="term" value="F:electron transfer activity"/>
    <property type="evidence" value="ECO:0007669"/>
    <property type="project" value="InterPro"/>
</dbReference>
<keyword evidence="5 10" id="KW-1133">Transmembrane helix</keyword>
<dbReference type="GeneID" id="5383816"/>
<comment type="function">
    <text evidence="8 10">Component of the cytochrome b6-f complex, which mediates electron transfer between photosystem II (PSII) and photosystem I (PSI), cyclic electron flow around PSI, and state transitions. PetL is important for photoautotrophic growth as well as for electron transfer efficiency and stability of the cytochrome b6-f complex.</text>
</comment>
<evidence type="ECO:0000256" key="4">
    <source>
        <dbReference type="ARBA" id="ARBA00022982"/>
    </source>
</evidence>
<evidence type="ECO:0000256" key="5">
    <source>
        <dbReference type="ARBA" id="ARBA00022989"/>
    </source>
</evidence>
<evidence type="ECO:0000256" key="10">
    <source>
        <dbReference type="HAMAP-Rule" id="MF_00433"/>
    </source>
</evidence>
<keyword evidence="2 10" id="KW-0813">Transport</keyword>
<dbReference type="EMBL" id="EF506945">
    <property type="protein sequence ID" value="ABO69291.1"/>
    <property type="molecule type" value="Genomic_DNA"/>
</dbReference>
<evidence type="ECO:0000256" key="7">
    <source>
        <dbReference type="ARBA" id="ARBA00023136"/>
    </source>
</evidence>
<reference evidence="11" key="2">
    <citation type="submission" date="2007-03" db="EMBL/GenBank/DDBJ databases">
        <authorList>
            <consortium name="NIH - Zebrafish Gene Collection (ZGC) project"/>
        </authorList>
    </citation>
    <scope>NUCLEOTIDE SEQUENCE</scope>
</reference>
<comment type="similarity">
    <text evidence="10">Belongs to the PetL family.</text>
</comment>
<sequence>MITLISYITFLFTVLLVGSVLFAGLIKIKLI</sequence>
<evidence type="ECO:0000313" key="11">
    <source>
        <dbReference type="EMBL" id="ABO69291.1"/>
    </source>
</evidence>
<dbReference type="GO" id="GO:0015979">
    <property type="term" value="P:photosynthesis"/>
    <property type="evidence" value="ECO:0007669"/>
    <property type="project" value="UniProtKB-KW"/>
</dbReference>
<evidence type="ECO:0000256" key="8">
    <source>
        <dbReference type="ARBA" id="ARBA00025197"/>
    </source>
</evidence>
<keyword evidence="7 10" id="KW-0472">Membrane</keyword>
<keyword evidence="3 10" id="KW-0812">Transmembrane</keyword>
<dbReference type="HAMAP" id="MF_00433">
    <property type="entry name" value="Cytb6_f_PetL"/>
    <property type="match status" value="1"/>
</dbReference>
<proteinExistence type="inferred from homology"/>
<gene>
    <name evidence="10 11" type="primary">petL</name>
</gene>
<comment type="subcellular location">
    <subcellularLocation>
        <location evidence="1">Membrane</location>
        <topology evidence="1">Single-pass membrane protein</topology>
    </subcellularLocation>
    <subcellularLocation>
        <location evidence="10">Plastid</location>
        <location evidence="10">Chloroplast thylakoid membrane</location>
        <topology evidence="10">Single-pass membrane protein</topology>
    </subcellularLocation>
</comment>
<comment type="subunit">
    <text evidence="9 10">The 4 large subunits of the cytochrome b6-f complex are cytochrome b6, subunit IV (17 kDa polypeptide, PetD), cytochrome f and the Rieske protein, while the 4 small subunits are PetG, PetL, PetM and PetN. The complex functions as a dimer.</text>
</comment>
<keyword evidence="4 10" id="KW-0249">Electron transport</keyword>
<dbReference type="RefSeq" id="YP_001382147.1">
    <property type="nucleotide sequence ID" value="NC_009681.1"/>
</dbReference>
<dbReference type="GO" id="GO:0009535">
    <property type="term" value="C:chloroplast thylakoid membrane"/>
    <property type="evidence" value="ECO:0007669"/>
    <property type="project" value="UniProtKB-SubCell"/>
</dbReference>
<evidence type="ECO:0000256" key="3">
    <source>
        <dbReference type="ARBA" id="ARBA00022692"/>
    </source>
</evidence>
<dbReference type="GO" id="GO:0009512">
    <property type="term" value="C:cytochrome b6f complex"/>
    <property type="evidence" value="ECO:0007669"/>
    <property type="project" value="InterPro"/>
</dbReference>
<organism evidence="11">
    <name type="scientific">Pleurastrum terricola</name>
    <name type="common">Filamentous green alga</name>
    <name type="synonym">Leptosira terrestris</name>
    <dbReference type="NCBI Taxonomy" id="34116"/>
    <lineage>
        <taxon>Eukaryota</taxon>
        <taxon>Viridiplantae</taxon>
        <taxon>Chlorophyta</taxon>
        <taxon>core chlorophytes</taxon>
        <taxon>Chlorophyceae</taxon>
        <taxon>CS clade</taxon>
        <taxon>Chlamydomonadales</taxon>
        <taxon>Pleurastraceae</taxon>
        <taxon>Pleurastrum</taxon>
    </lineage>
</organism>
<evidence type="ECO:0000256" key="2">
    <source>
        <dbReference type="ARBA" id="ARBA00022448"/>
    </source>
</evidence>
<dbReference type="InterPro" id="IPR007802">
    <property type="entry name" value="Cyt_b6/f_cplx_su6"/>
</dbReference>
<name>A6YG70_PLETE</name>
<evidence type="ECO:0000256" key="9">
    <source>
        <dbReference type="ARBA" id="ARBA00025834"/>
    </source>
</evidence>
<keyword evidence="6 10" id="KW-0793">Thylakoid</keyword>
<geneLocation type="chloroplast" evidence="11"/>
<reference evidence="11" key="1">
    <citation type="journal article" date="2007" name="BMC Genomics">
        <title>The chloroplast genome sequence of the green alga Leptosira terrestris: multiple losses of the inverted repeat and extensive genome rearrangements within the Trebouxiophyceae.</title>
        <authorList>
            <person name="de Cambiaire J.C."/>
            <person name="Otis C."/>
            <person name="Turmel M."/>
            <person name="Lemieux C."/>
        </authorList>
    </citation>
    <scope>NUCLEOTIDE SEQUENCE [LARGE SCALE GENOMIC DNA]</scope>
</reference>